<evidence type="ECO:0000259" key="2">
    <source>
        <dbReference type="Pfam" id="PF13360"/>
    </source>
</evidence>
<feature type="signal peptide" evidence="1">
    <location>
        <begin position="1"/>
        <end position="16"/>
    </location>
</feature>
<proteinExistence type="predicted"/>
<dbReference type="InterPro" id="IPR015943">
    <property type="entry name" value="WD40/YVTN_repeat-like_dom_sf"/>
</dbReference>
<feature type="chain" id="PRO_5044243135" description="Pyrrolo-quinoline quinone repeat domain-containing protein" evidence="1">
    <location>
        <begin position="17"/>
        <end position="485"/>
    </location>
</feature>
<dbReference type="InterPro" id="IPR011047">
    <property type="entry name" value="Quinoprotein_ADH-like_sf"/>
</dbReference>
<keyword evidence="4" id="KW-1185">Reference proteome</keyword>
<dbReference type="Gene3D" id="2.130.10.10">
    <property type="entry name" value="YVTN repeat-like/Quinoprotein amine dehydrogenase"/>
    <property type="match status" value="2"/>
</dbReference>
<dbReference type="PANTHER" id="PTHR34512:SF30">
    <property type="entry name" value="OUTER MEMBRANE PROTEIN ASSEMBLY FACTOR BAMB"/>
    <property type="match status" value="1"/>
</dbReference>
<dbReference type="SMART" id="SM00564">
    <property type="entry name" value="PQQ"/>
    <property type="match status" value="6"/>
</dbReference>
<dbReference type="SUPFAM" id="SSF50998">
    <property type="entry name" value="Quinoprotein alcohol dehydrogenase-like"/>
    <property type="match status" value="2"/>
</dbReference>
<gene>
    <name evidence="3" type="ORF">AB1Y20_022643</name>
</gene>
<evidence type="ECO:0000256" key="1">
    <source>
        <dbReference type="SAM" id="SignalP"/>
    </source>
</evidence>
<dbReference type="InterPro" id="IPR002372">
    <property type="entry name" value="PQQ_rpt_dom"/>
</dbReference>
<name>A0AB34JHS7_PRYPA</name>
<dbReference type="Proteomes" id="UP001515480">
    <property type="component" value="Unassembled WGS sequence"/>
</dbReference>
<accession>A0AB34JHS7</accession>
<dbReference type="PANTHER" id="PTHR34512">
    <property type="entry name" value="CELL SURFACE PROTEIN"/>
    <property type="match status" value="1"/>
</dbReference>
<dbReference type="Pfam" id="PF13360">
    <property type="entry name" value="PQQ_2"/>
    <property type="match status" value="1"/>
</dbReference>
<organism evidence="3 4">
    <name type="scientific">Prymnesium parvum</name>
    <name type="common">Toxic golden alga</name>
    <dbReference type="NCBI Taxonomy" id="97485"/>
    <lineage>
        <taxon>Eukaryota</taxon>
        <taxon>Haptista</taxon>
        <taxon>Haptophyta</taxon>
        <taxon>Prymnesiophyceae</taxon>
        <taxon>Prymnesiales</taxon>
        <taxon>Prymnesiaceae</taxon>
        <taxon>Prymnesium</taxon>
    </lineage>
</organism>
<feature type="domain" description="Pyrrolo-quinoline quinone repeat" evidence="2">
    <location>
        <begin position="99"/>
        <end position="255"/>
    </location>
</feature>
<dbReference type="AlphaFoldDB" id="A0AB34JHS7"/>
<dbReference type="InterPro" id="IPR018391">
    <property type="entry name" value="PQQ_b-propeller_rpt"/>
</dbReference>
<sequence>MLVHLAAALAVPPHAASVLASAAPEMDDLVWTCKSHDSARTGFSPSFSGPSDFTTGPAWRHPMVGSIEGSTIYAAYSSPVIDHEGNIYAYGTVVPMTKFSPDGAILWNNSDLGYSYTAVSPVLHKRKDGGVSVVGADSTGGHIFAVDAATGKQLYEKTVARPVQQAYFTWMLSGAEGIAVVPSSSNGIYLDTFTGVNMEDGTGLWNYTWAFNGSGYNFMLAIEHVSDGVFAAVVQDPGGGVYAMDLHTGKELWKNLDLWTIGNVSFTTAGCLISDKTVLCASNAPPTRTVKGDHPNVIKTAEHLQNWLDFWSMGGIIHAHSLKDGKMLWRHNSTLPVNAAGAAANGLFYYGAGKNAPGSGAPLGSHAPWPGVMEAINISTGQVVWSTKAHTLIGYISPRATDKIPTNVECEPDSFANPSVGADGTVYFGWHGGMVYALDGRTGTVKSEYPTGTGIQANPAIGDGMVAFLTCNELIVFKTNQTNDE</sequence>
<comment type="caution">
    <text evidence="3">The sequence shown here is derived from an EMBL/GenBank/DDBJ whole genome shotgun (WGS) entry which is preliminary data.</text>
</comment>
<keyword evidence="1" id="KW-0732">Signal</keyword>
<protein>
    <recommendedName>
        <fullName evidence="2">Pyrrolo-quinoline quinone repeat domain-containing protein</fullName>
    </recommendedName>
</protein>
<reference evidence="3 4" key="1">
    <citation type="journal article" date="2024" name="Science">
        <title>Giant polyketide synthase enzymes in the biosynthesis of giant marine polyether toxins.</title>
        <authorList>
            <person name="Fallon T.R."/>
            <person name="Shende V.V."/>
            <person name="Wierzbicki I.H."/>
            <person name="Pendleton A.L."/>
            <person name="Watervoot N.F."/>
            <person name="Auber R.P."/>
            <person name="Gonzalez D.J."/>
            <person name="Wisecaver J.H."/>
            <person name="Moore B.S."/>
        </authorList>
    </citation>
    <scope>NUCLEOTIDE SEQUENCE [LARGE SCALE GENOMIC DNA]</scope>
    <source>
        <strain evidence="3 4">12B1</strain>
    </source>
</reference>
<evidence type="ECO:0000313" key="3">
    <source>
        <dbReference type="EMBL" id="KAL1521089.1"/>
    </source>
</evidence>
<dbReference type="EMBL" id="JBGBPQ010000008">
    <property type="protein sequence ID" value="KAL1521089.1"/>
    <property type="molecule type" value="Genomic_DNA"/>
</dbReference>
<evidence type="ECO:0000313" key="4">
    <source>
        <dbReference type="Proteomes" id="UP001515480"/>
    </source>
</evidence>